<dbReference type="OrthoDB" id="9773249at2"/>
<evidence type="ECO:0000313" key="3">
    <source>
        <dbReference type="Proteomes" id="UP000018890"/>
    </source>
</evidence>
<proteinExistence type="predicted"/>
<accession>W4PYQ8</accession>
<protein>
    <submittedName>
        <fullName evidence="2">Acetyltransferase</fullName>
    </submittedName>
</protein>
<dbReference type="GO" id="GO:0016747">
    <property type="term" value="F:acyltransferase activity, transferring groups other than amino-acyl groups"/>
    <property type="evidence" value="ECO:0007669"/>
    <property type="project" value="InterPro"/>
</dbReference>
<dbReference type="Gene3D" id="3.40.630.30">
    <property type="match status" value="1"/>
</dbReference>
<evidence type="ECO:0000259" key="1">
    <source>
        <dbReference type="PROSITE" id="PS51186"/>
    </source>
</evidence>
<dbReference type="InterPro" id="IPR016181">
    <property type="entry name" value="Acyl_CoA_acyltransferase"/>
</dbReference>
<gene>
    <name evidence="2" type="ORF">JCM9140_778</name>
</gene>
<evidence type="ECO:0000313" key="2">
    <source>
        <dbReference type="EMBL" id="GAE24825.1"/>
    </source>
</evidence>
<comment type="caution">
    <text evidence="2">The sequence shown here is derived from an EMBL/GenBank/DDBJ whole genome shotgun (WGS) entry which is preliminary data.</text>
</comment>
<feature type="domain" description="N-acetyltransferase" evidence="1">
    <location>
        <begin position="21"/>
        <end position="182"/>
    </location>
</feature>
<dbReference type="STRING" id="1236970.JCM9140_778"/>
<sequence length="182" mass="21295">MTRDIKELPNRTFTAKDNSKIIIRPAHIQDADDILYSVASIINKGVYIQKERVRTKLEEQNFIEEMKRNGHMYIVVEIDGAVRGIARVIRGELEMKRHTGLFRTWLHEDAQGKGIGKQIMDYTLTWCRRHQLHKLCLTVFASNEVAIHLYKKAGFIIEGKQKDQAYLNGTYEDELFMAYFFK</sequence>
<dbReference type="AlphaFoldDB" id="W4PYQ8"/>
<dbReference type="PANTHER" id="PTHR43415">
    <property type="entry name" value="SPERMIDINE N(1)-ACETYLTRANSFERASE"/>
    <property type="match status" value="1"/>
</dbReference>
<dbReference type="SUPFAM" id="SSF55729">
    <property type="entry name" value="Acyl-CoA N-acyltransferases (Nat)"/>
    <property type="match status" value="1"/>
</dbReference>
<dbReference type="PANTHER" id="PTHR43415:SF3">
    <property type="entry name" value="GNAT-FAMILY ACETYLTRANSFERASE"/>
    <property type="match status" value="1"/>
</dbReference>
<dbReference type="Pfam" id="PF00583">
    <property type="entry name" value="Acetyltransf_1"/>
    <property type="match status" value="1"/>
</dbReference>
<name>W4PYQ8_9BACI</name>
<keyword evidence="2" id="KW-0808">Transferase</keyword>
<dbReference type="RefSeq" id="WP_052002032.1">
    <property type="nucleotide sequence ID" value="NZ_BAUT01000004.1"/>
</dbReference>
<keyword evidence="3" id="KW-1185">Reference proteome</keyword>
<reference evidence="2" key="1">
    <citation type="journal article" date="2014" name="Genome Announc.">
        <title>Draft Genome Sequences of Three Alkaliphilic Bacillus Strains, Bacillus wakoensis JCM 9140T, Bacillus akibai JCM 9157T, and Bacillus hemicellulosilyticus JCM 9152T.</title>
        <authorList>
            <person name="Yuki M."/>
            <person name="Oshima K."/>
            <person name="Suda W."/>
            <person name="Oshida Y."/>
            <person name="Kitamura K."/>
            <person name="Iida T."/>
            <person name="Hattori M."/>
            <person name="Ohkuma M."/>
        </authorList>
    </citation>
    <scope>NUCLEOTIDE SEQUENCE [LARGE SCALE GENOMIC DNA]</scope>
    <source>
        <strain evidence="2">JCM 9140</strain>
    </source>
</reference>
<dbReference type="CDD" id="cd04301">
    <property type="entry name" value="NAT_SF"/>
    <property type="match status" value="1"/>
</dbReference>
<organism evidence="2 3">
    <name type="scientific">Halalkalibacter wakoensis JCM 9140</name>
    <dbReference type="NCBI Taxonomy" id="1236970"/>
    <lineage>
        <taxon>Bacteria</taxon>
        <taxon>Bacillati</taxon>
        <taxon>Bacillota</taxon>
        <taxon>Bacilli</taxon>
        <taxon>Bacillales</taxon>
        <taxon>Bacillaceae</taxon>
        <taxon>Halalkalibacter</taxon>
    </lineage>
</organism>
<dbReference type="EMBL" id="BAUT01000004">
    <property type="protein sequence ID" value="GAE24825.1"/>
    <property type="molecule type" value="Genomic_DNA"/>
</dbReference>
<dbReference type="PROSITE" id="PS51186">
    <property type="entry name" value="GNAT"/>
    <property type="match status" value="1"/>
</dbReference>
<dbReference type="InterPro" id="IPR000182">
    <property type="entry name" value="GNAT_dom"/>
</dbReference>
<dbReference type="Proteomes" id="UP000018890">
    <property type="component" value="Unassembled WGS sequence"/>
</dbReference>